<evidence type="ECO:0000256" key="2">
    <source>
        <dbReference type="ARBA" id="ARBA00022723"/>
    </source>
</evidence>
<reference evidence="6" key="1">
    <citation type="journal article" date="2019" name="Int. J. Syst. Evol. Microbiol.">
        <title>The Global Catalogue of Microorganisms (GCM) 10K type strain sequencing project: providing services to taxonomists for standard genome sequencing and annotation.</title>
        <authorList>
            <consortium name="The Broad Institute Genomics Platform"/>
            <consortium name="The Broad Institute Genome Sequencing Center for Infectious Disease"/>
            <person name="Wu L."/>
            <person name="Ma J."/>
        </authorList>
    </citation>
    <scope>NUCLEOTIDE SEQUENCE [LARGE SCALE GENOMIC DNA]</scope>
    <source>
        <strain evidence="6">JCM 16240</strain>
    </source>
</reference>
<feature type="signal peptide" evidence="4">
    <location>
        <begin position="1"/>
        <end position="34"/>
    </location>
</feature>
<organism evidence="5 6">
    <name type="scientific">Castellaniella daejeonensis</name>
    <dbReference type="NCBI Taxonomy" id="659013"/>
    <lineage>
        <taxon>Bacteria</taxon>
        <taxon>Pseudomonadati</taxon>
        <taxon>Pseudomonadota</taxon>
        <taxon>Betaproteobacteria</taxon>
        <taxon>Burkholderiales</taxon>
        <taxon>Alcaligenaceae</taxon>
        <taxon>Castellaniella</taxon>
    </lineage>
</organism>
<comment type="caution">
    <text evidence="5">The sequence shown here is derived from an EMBL/GenBank/DDBJ whole genome shotgun (WGS) entry which is preliminary data.</text>
</comment>
<dbReference type="InterPro" id="IPR005950">
    <property type="entry name" value="ModA"/>
</dbReference>
<sequence length="262" mass="27546">MQCENSIEREKFRMKFCIRAAACVLACAAMPAAAGEVLVAAAASLTNAFRDLAAQYETAHPGTKVLTTFGASDVVLRQIVEGAPADVFASADQKAMDKAVAANAVDPASRADFVRNEVVLIVPADDRHGIRSLADLGKPGVTRIALGNPGSVPVGRYTRAALEKAGAWRTVEAHAILGGNVRQVLSYVERGEVDAGFVFATDAAIMKAKVKVVQVIETPVPVVYPIALVQRPGRAPEAADFLAFVLSADGQAVLARHGFARP</sequence>
<evidence type="ECO:0000256" key="1">
    <source>
        <dbReference type="ARBA" id="ARBA00009175"/>
    </source>
</evidence>
<keyword evidence="3 4" id="KW-0732">Signal</keyword>
<dbReference type="SUPFAM" id="SSF53850">
    <property type="entry name" value="Periplasmic binding protein-like II"/>
    <property type="match status" value="1"/>
</dbReference>
<evidence type="ECO:0000313" key="6">
    <source>
        <dbReference type="Proteomes" id="UP001501176"/>
    </source>
</evidence>
<evidence type="ECO:0000313" key="5">
    <source>
        <dbReference type="EMBL" id="GAA0229438.1"/>
    </source>
</evidence>
<feature type="chain" id="PRO_5045039233" evidence="4">
    <location>
        <begin position="35"/>
        <end position="262"/>
    </location>
</feature>
<gene>
    <name evidence="5" type="primary">modA</name>
    <name evidence="5" type="ORF">GCM10009125_18000</name>
</gene>
<keyword evidence="2" id="KW-0479">Metal-binding</keyword>
<dbReference type="PIRSF" id="PIRSF004846">
    <property type="entry name" value="ModA"/>
    <property type="match status" value="1"/>
</dbReference>
<protein>
    <submittedName>
        <fullName evidence="5">Molybdate ABC transporter substrate-binding protein</fullName>
    </submittedName>
</protein>
<dbReference type="NCBIfam" id="TIGR01256">
    <property type="entry name" value="modA"/>
    <property type="match status" value="1"/>
</dbReference>
<dbReference type="Pfam" id="PF13531">
    <property type="entry name" value="SBP_bac_11"/>
    <property type="match status" value="1"/>
</dbReference>
<dbReference type="PANTHER" id="PTHR30632">
    <property type="entry name" value="MOLYBDATE-BINDING PERIPLASMIC PROTEIN"/>
    <property type="match status" value="1"/>
</dbReference>
<name>A0ABP3DFZ4_9BURK</name>
<comment type="similarity">
    <text evidence="1">Belongs to the bacterial solute-binding protein ModA family.</text>
</comment>
<dbReference type="Proteomes" id="UP001501176">
    <property type="component" value="Unassembled WGS sequence"/>
</dbReference>
<proteinExistence type="inferred from homology"/>
<keyword evidence="6" id="KW-1185">Reference proteome</keyword>
<dbReference type="EMBL" id="BAAAFN010000014">
    <property type="protein sequence ID" value="GAA0229438.1"/>
    <property type="molecule type" value="Genomic_DNA"/>
</dbReference>
<evidence type="ECO:0000256" key="4">
    <source>
        <dbReference type="SAM" id="SignalP"/>
    </source>
</evidence>
<evidence type="ECO:0000256" key="3">
    <source>
        <dbReference type="ARBA" id="ARBA00022729"/>
    </source>
</evidence>
<dbReference type="Gene3D" id="3.40.190.10">
    <property type="entry name" value="Periplasmic binding protein-like II"/>
    <property type="match status" value="2"/>
</dbReference>
<dbReference type="PANTHER" id="PTHR30632:SF0">
    <property type="entry name" value="SULFATE-BINDING PROTEIN"/>
    <property type="match status" value="1"/>
</dbReference>
<dbReference type="InterPro" id="IPR050682">
    <property type="entry name" value="ModA/WtpA"/>
</dbReference>
<accession>A0ABP3DFZ4</accession>